<reference evidence="8" key="1">
    <citation type="journal article" date="2014" name="Int. J. Syst. Evol. Microbiol.">
        <title>Complete genome sequence of Corynebacterium casei LMG S-19264T (=DSM 44701T), isolated from a smear-ripened cheese.</title>
        <authorList>
            <consortium name="US DOE Joint Genome Institute (JGI-PGF)"/>
            <person name="Walter F."/>
            <person name="Albersmeier A."/>
            <person name="Kalinowski J."/>
            <person name="Ruckert C."/>
        </authorList>
    </citation>
    <scope>NUCLEOTIDE SEQUENCE</scope>
    <source>
        <strain evidence="8">CGMCC 1.12195</strain>
    </source>
</reference>
<dbReference type="GO" id="GO:0031418">
    <property type="term" value="F:L-ascorbic acid binding"/>
    <property type="evidence" value="ECO:0007669"/>
    <property type="project" value="UniProtKB-KW"/>
</dbReference>
<dbReference type="InterPro" id="IPR005123">
    <property type="entry name" value="Oxoglu/Fe-dep_dioxygenase_dom"/>
</dbReference>
<dbReference type="GO" id="GO:0006879">
    <property type="term" value="P:intracellular iron ion homeostasis"/>
    <property type="evidence" value="ECO:0007669"/>
    <property type="project" value="TreeGrafter"/>
</dbReference>
<accession>A0A917HHY4</accession>
<comment type="caution">
    <text evidence="8">The sequence shown here is derived from an EMBL/GenBank/DDBJ whole genome shotgun (WGS) entry which is preliminary data.</text>
</comment>
<dbReference type="GO" id="GO:0016706">
    <property type="term" value="F:2-oxoglutarate-dependent dioxygenase activity"/>
    <property type="evidence" value="ECO:0007669"/>
    <property type="project" value="InterPro"/>
</dbReference>
<dbReference type="RefSeq" id="WP_188504732.1">
    <property type="nucleotide sequence ID" value="NZ_BMER01000001.1"/>
</dbReference>
<evidence type="ECO:0000256" key="5">
    <source>
        <dbReference type="ARBA" id="ARBA00023002"/>
    </source>
</evidence>
<keyword evidence="2" id="KW-0479">Metal-binding</keyword>
<evidence type="ECO:0000313" key="9">
    <source>
        <dbReference type="Proteomes" id="UP000660862"/>
    </source>
</evidence>
<reference evidence="8" key="2">
    <citation type="submission" date="2020-09" db="EMBL/GenBank/DDBJ databases">
        <authorList>
            <person name="Sun Q."/>
            <person name="Zhou Y."/>
        </authorList>
    </citation>
    <scope>NUCLEOTIDE SEQUENCE</scope>
    <source>
        <strain evidence="8">CGMCC 1.12195</strain>
    </source>
</reference>
<feature type="domain" description="Fe2OG dioxygenase" evidence="7">
    <location>
        <begin position="83"/>
        <end position="178"/>
    </location>
</feature>
<dbReference type="PANTHER" id="PTHR41536:SF1">
    <property type="entry name" value="PKHD-TYPE HYDROXYLASE YBIX"/>
    <property type="match status" value="1"/>
</dbReference>
<sequence length="225" mass="25799">MYTSSSYLTISSFLNEEQLEQIAQAQTTAIYEDGKHTARDGAREVKNNQQMNTGCTAYSTIQQVLLTAMNHNGVFRNAVLPKNIYPFLISKYTQQMGYGWHVDSPLMGNMMRTDVAMTIFLNDPEDYEGGELELQSSTGNVLYKLKKGDAVCYPCTQLHQVREVVDGERHVAVTWIQSLVKVAEQRKLLFDIQQVIDKLFMQDRQNLEAKFLQQSHSNLLRMWCE</sequence>
<comment type="cofactor">
    <cofactor evidence="1">
        <name>L-ascorbate</name>
        <dbReference type="ChEBI" id="CHEBI:38290"/>
    </cofactor>
</comment>
<dbReference type="Gene3D" id="2.60.120.620">
    <property type="entry name" value="q2cbj1_9rhob like domain"/>
    <property type="match status" value="1"/>
</dbReference>
<keyword evidence="9" id="KW-1185">Reference proteome</keyword>
<dbReference type="AlphaFoldDB" id="A0A917HHY4"/>
<evidence type="ECO:0000313" key="8">
    <source>
        <dbReference type="EMBL" id="GGG79197.1"/>
    </source>
</evidence>
<dbReference type="SMART" id="SM00702">
    <property type="entry name" value="P4Hc"/>
    <property type="match status" value="1"/>
</dbReference>
<organism evidence="8 9">
    <name type="scientific">Parapedobacter pyrenivorans</name>
    <dbReference type="NCBI Taxonomy" id="1305674"/>
    <lineage>
        <taxon>Bacteria</taxon>
        <taxon>Pseudomonadati</taxon>
        <taxon>Bacteroidota</taxon>
        <taxon>Sphingobacteriia</taxon>
        <taxon>Sphingobacteriales</taxon>
        <taxon>Sphingobacteriaceae</taxon>
        <taxon>Parapedobacter</taxon>
    </lineage>
</organism>
<keyword evidence="4" id="KW-0223">Dioxygenase</keyword>
<dbReference type="InterPro" id="IPR006620">
    <property type="entry name" value="Pro_4_hyd_alph"/>
</dbReference>
<dbReference type="Gene3D" id="4.10.860.20">
    <property type="entry name" value="Rabenosyn, Rab binding domain"/>
    <property type="match status" value="1"/>
</dbReference>
<keyword evidence="5" id="KW-0560">Oxidoreductase</keyword>
<evidence type="ECO:0000256" key="3">
    <source>
        <dbReference type="ARBA" id="ARBA00022896"/>
    </source>
</evidence>
<protein>
    <submittedName>
        <fullName evidence="8">PKHD-type hydroxylase</fullName>
    </submittedName>
</protein>
<evidence type="ECO:0000256" key="1">
    <source>
        <dbReference type="ARBA" id="ARBA00001961"/>
    </source>
</evidence>
<evidence type="ECO:0000256" key="6">
    <source>
        <dbReference type="ARBA" id="ARBA00023004"/>
    </source>
</evidence>
<evidence type="ECO:0000256" key="2">
    <source>
        <dbReference type="ARBA" id="ARBA00022723"/>
    </source>
</evidence>
<keyword evidence="3" id="KW-0847">Vitamin C</keyword>
<proteinExistence type="inferred from homology"/>
<dbReference type="GO" id="GO:0005506">
    <property type="term" value="F:iron ion binding"/>
    <property type="evidence" value="ECO:0007669"/>
    <property type="project" value="InterPro"/>
</dbReference>
<dbReference type="InterPro" id="IPR023550">
    <property type="entry name" value="PKHD_hydroxylase"/>
</dbReference>
<keyword evidence="6" id="KW-0408">Iron</keyword>
<name>A0A917HHY4_9SPHI</name>
<dbReference type="NCBIfam" id="NF003974">
    <property type="entry name" value="PRK05467.1-3"/>
    <property type="match status" value="1"/>
</dbReference>
<dbReference type="EMBL" id="BMER01000001">
    <property type="protein sequence ID" value="GGG79197.1"/>
    <property type="molecule type" value="Genomic_DNA"/>
</dbReference>
<dbReference type="Pfam" id="PF13640">
    <property type="entry name" value="2OG-FeII_Oxy_3"/>
    <property type="match status" value="1"/>
</dbReference>
<dbReference type="PROSITE" id="PS51471">
    <property type="entry name" value="FE2OG_OXY"/>
    <property type="match status" value="1"/>
</dbReference>
<dbReference type="HAMAP" id="MF_00657">
    <property type="entry name" value="Hydroxyl_YbiX"/>
    <property type="match status" value="1"/>
</dbReference>
<dbReference type="NCBIfam" id="NF003975">
    <property type="entry name" value="PRK05467.1-4"/>
    <property type="match status" value="1"/>
</dbReference>
<evidence type="ECO:0000259" key="7">
    <source>
        <dbReference type="PROSITE" id="PS51471"/>
    </source>
</evidence>
<dbReference type="GO" id="GO:0006974">
    <property type="term" value="P:DNA damage response"/>
    <property type="evidence" value="ECO:0007669"/>
    <property type="project" value="TreeGrafter"/>
</dbReference>
<dbReference type="InterPro" id="IPR044862">
    <property type="entry name" value="Pro_4_hyd_alph_FE2OG_OXY"/>
</dbReference>
<gene>
    <name evidence="8" type="ORF">GCM10007415_09160</name>
</gene>
<evidence type="ECO:0000256" key="4">
    <source>
        <dbReference type="ARBA" id="ARBA00022964"/>
    </source>
</evidence>
<dbReference type="Proteomes" id="UP000660862">
    <property type="component" value="Unassembled WGS sequence"/>
</dbReference>
<dbReference type="PANTHER" id="PTHR41536">
    <property type="entry name" value="PKHD-TYPE HYDROXYLASE YBIX"/>
    <property type="match status" value="1"/>
</dbReference>